<feature type="compositionally biased region" description="Basic and acidic residues" evidence="1">
    <location>
        <begin position="114"/>
        <end position="144"/>
    </location>
</feature>
<dbReference type="InterPro" id="IPR014547">
    <property type="entry name" value="UCP028477"/>
</dbReference>
<feature type="compositionally biased region" description="Basic and acidic residues" evidence="1">
    <location>
        <begin position="1"/>
        <end position="36"/>
    </location>
</feature>
<evidence type="ECO:0000313" key="2">
    <source>
        <dbReference type="EMBL" id="KAF1722503.1"/>
    </source>
</evidence>
<dbReference type="Proteomes" id="UP000781710">
    <property type="component" value="Unassembled WGS sequence"/>
</dbReference>
<evidence type="ECO:0000313" key="3">
    <source>
        <dbReference type="Proteomes" id="UP000781710"/>
    </source>
</evidence>
<accession>A0ABQ6ZD21</accession>
<gene>
    <name evidence="2" type="ORF">CSC78_17245</name>
</gene>
<feature type="compositionally biased region" description="Basic residues" evidence="1">
    <location>
        <begin position="145"/>
        <end position="158"/>
    </location>
</feature>
<reference evidence="2 3" key="1">
    <citation type="submission" date="2017-10" db="EMBL/GenBank/DDBJ databases">
        <title>Whole genome sequencing of members of genus Pseudoxanthomonas.</title>
        <authorList>
            <person name="Kumar S."/>
            <person name="Bansal K."/>
            <person name="Kaur A."/>
            <person name="Patil P."/>
            <person name="Sharma S."/>
            <person name="Patil P.B."/>
        </authorList>
    </citation>
    <scope>NUCLEOTIDE SEQUENCE [LARGE SCALE GENOMIC DNA]</scope>
    <source>
        <strain evidence="2 3">DSM 17109</strain>
    </source>
</reference>
<organism evidence="2 3">
    <name type="scientific">Pseudoxanthomonas japonensis</name>
    <dbReference type="NCBI Taxonomy" id="69284"/>
    <lineage>
        <taxon>Bacteria</taxon>
        <taxon>Pseudomonadati</taxon>
        <taxon>Pseudomonadota</taxon>
        <taxon>Gammaproteobacteria</taxon>
        <taxon>Lysobacterales</taxon>
        <taxon>Lysobacteraceae</taxon>
        <taxon>Pseudoxanthomonas</taxon>
    </lineage>
</organism>
<dbReference type="Pfam" id="PF09916">
    <property type="entry name" value="DUF2145"/>
    <property type="match status" value="1"/>
</dbReference>
<evidence type="ECO:0000256" key="1">
    <source>
        <dbReference type="SAM" id="MobiDB-lite"/>
    </source>
</evidence>
<feature type="region of interest" description="Disordered" evidence="1">
    <location>
        <begin position="1"/>
        <end position="162"/>
    </location>
</feature>
<evidence type="ECO:0008006" key="4">
    <source>
        <dbReference type="Google" id="ProtNLM"/>
    </source>
</evidence>
<sequence>MRVEQRRGPRPRCGDAGDPCHDPHDHPFADPRPDRRPVRRPGPPDPGRTPVRRRQPAVAGQPGSLHRSARRGDPRAGPRRLGGGHRRGGGGRQRGGDGVSRRDRRGRGRLVRGLPERGGDQASRHRGGHGDQRRGGVDRLDPQRGRRGVVLHRQRRRAPAYPQPSLRRLSVMRALAVLCLVIALALPGTARAGDACKQMEMPPYKVAEAARTALLAAQQLDEVDAPVALLARVGTDLSKQGLVYSHAGFAVRDHAHGRWTVVHLLNECGGDRSGLYAQGLVNFFADDLVNQNLRIVWFEPDVADRLAARLQQMPRHSLHHPRYNLIARPGSEDYQNSTAWIVEVMAAALADRGIHDRRSAYAFARGDGFVPDTVHIAYSKRVLGGLFSANTDFTDHSVGTRLSGDYPVVTVRSIFQWLERSGHVREQREWRSGVRQRTMGPA</sequence>
<comment type="caution">
    <text evidence="2">The sequence shown here is derived from an EMBL/GenBank/DDBJ whole genome shotgun (WGS) entry which is preliminary data.</text>
</comment>
<proteinExistence type="predicted"/>
<protein>
    <recommendedName>
        <fullName evidence="4">DUF2145 domain-containing protein</fullName>
    </recommendedName>
</protein>
<keyword evidence="3" id="KW-1185">Reference proteome</keyword>
<name>A0ABQ6ZD21_9GAMM</name>
<dbReference type="EMBL" id="PDWW01000033">
    <property type="protein sequence ID" value="KAF1722503.1"/>
    <property type="molecule type" value="Genomic_DNA"/>
</dbReference>